<dbReference type="PANTHER" id="PTHR47623:SF1">
    <property type="entry name" value="OS09G0287300 PROTEIN"/>
    <property type="match status" value="1"/>
</dbReference>
<dbReference type="SUPFAM" id="SSF53254">
    <property type="entry name" value="Phosphoglycerate mutase-like"/>
    <property type="match status" value="1"/>
</dbReference>
<evidence type="ECO:0000313" key="2">
    <source>
        <dbReference type="Proteomes" id="UP000245506"/>
    </source>
</evidence>
<comment type="caution">
    <text evidence="1">The sequence shown here is derived from an EMBL/GenBank/DDBJ whole genome shotgun (WGS) entry which is preliminary data.</text>
</comment>
<dbReference type="Proteomes" id="UP000245506">
    <property type="component" value="Unassembled WGS sequence"/>
</dbReference>
<dbReference type="Pfam" id="PF00300">
    <property type="entry name" value="His_Phos_1"/>
    <property type="match status" value="1"/>
</dbReference>
<dbReference type="Gene3D" id="3.40.50.1240">
    <property type="entry name" value="Phosphoglycerate mutase-like"/>
    <property type="match status" value="1"/>
</dbReference>
<sequence length="177" mass="19470">MNLVGYMTTKSSNIKTLYLLRHAKSDWNDRKLSDFERPLNVRGAIQAPQIANVLAAKNNYPQAIISSPANRALSTAKIVAVQIGITESEIGSEKRIYEANIFTLMYLLQETSDDIDCLLLVGHNPGMSGLVNTLSKQKAAPIPTCALIQLELEIDAWKDIAPECANLMSIDVPKKES</sequence>
<keyword evidence="2" id="KW-1185">Reference proteome</keyword>
<dbReference type="PANTHER" id="PTHR47623">
    <property type="entry name" value="OS09G0287300 PROTEIN"/>
    <property type="match status" value="1"/>
</dbReference>
<protein>
    <recommendedName>
        <fullName evidence="3">Phosphohistidine phosphatase</fullName>
    </recommendedName>
</protein>
<proteinExistence type="predicted"/>
<reference evidence="1 2" key="1">
    <citation type="submission" date="2018-05" db="EMBL/GenBank/DDBJ databases">
        <title>Leucothrix arctica sp. nov., isolated from Arctic seawater.</title>
        <authorList>
            <person name="Choi A."/>
            <person name="Baek K."/>
        </authorList>
    </citation>
    <scope>NUCLEOTIDE SEQUENCE [LARGE SCALE GENOMIC DNA]</scope>
    <source>
        <strain evidence="1 2">IMCC9719</strain>
    </source>
</reference>
<dbReference type="AlphaFoldDB" id="A0A317C8K0"/>
<dbReference type="CDD" id="cd07067">
    <property type="entry name" value="HP_PGM_like"/>
    <property type="match status" value="1"/>
</dbReference>
<dbReference type="InterPro" id="IPR029033">
    <property type="entry name" value="His_PPase_superfam"/>
</dbReference>
<name>A0A317C8K0_9GAMM</name>
<evidence type="ECO:0008006" key="3">
    <source>
        <dbReference type="Google" id="ProtNLM"/>
    </source>
</evidence>
<organism evidence="1 2">
    <name type="scientific">Leucothrix arctica</name>
    <dbReference type="NCBI Taxonomy" id="1481894"/>
    <lineage>
        <taxon>Bacteria</taxon>
        <taxon>Pseudomonadati</taxon>
        <taxon>Pseudomonadota</taxon>
        <taxon>Gammaproteobacteria</taxon>
        <taxon>Thiotrichales</taxon>
        <taxon>Thiotrichaceae</taxon>
        <taxon>Leucothrix</taxon>
    </lineage>
</organism>
<evidence type="ECO:0000313" key="1">
    <source>
        <dbReference type="EMBL" id="PWQ93703.1"/>
    </source>
</evidence>
<gene>
    <name evidence="1" type="ORF">DKT75_19020</name>
</gene>
<dbReference type="EMBL" id="QGKL01000042">
    <property type="protein sequence ID" value="PWQ93703.1"/>
    <property type="molecule type" value="Genomic_DNA"/>
</dbReference>
<accession>A0A317C8K0</accession>
<dbReference type="InterPro" id="IPR013078">
    <property type="entry name" value="His_Pase_superF_clade-1"/>
</dbReference>